<evidence type="ECO:0000259" key="4">
    <source>
        <dbReference type="PROSITE" id="PS50111"/>
    </source>
</evidence>
<evidence type="ECO:0000256" key="1">
    <source>
        <dbReference type="ARBA" id="ARBA00023224"/>
    </source>
</evidence>
<keyword evidence="6" id="KW-1185">Reference proteome</keyword>
<dbReference type="AlphaFoldDB" id="A0A3N1XUW9"/>
<keyword evidence="3" id="KW-0472">Membrane</keyword>
<evidence type="ECO:0000256" key="2">
    <source>
        <dbReference type="PROSITE-ProRule" id="PRU00284"/>
    </source>
</evidence>
<dbReference type="Gene3D" id="6.10.340.10">
    <property type="match status" value="1"/>
</dbReference>
<reference evidence="5 6" key="1">
    <citation type="submission" date="2018-11" db="EMBL/GenBank/DDBJ databases">
        <title>Genomic Encyclopedia of Type Strains, Phase IV (KMG-IV): sequencing the most valuable type-strain genomes for metagenomic binning, comparative biology and taxonomic classification.</title>
        <authorList>
            <person name="Goeker M."/>
        </authorList>
    </citation>
    <scope>NUCLEOTIDE SEQUENCE [LARGE SCALE GENOMIC DNA]</scope>
    <source>
        <strain evidence="5 6">DSM 26537</strain>
    </source>
</reference>
<dbReference type="Proteomes" id="UP000273083">
    <property type="component" value="Unassembled WGS sequence"/>
</dbReference>
<dbReference type="Pfam" id="PF00015">
    <property type="entry name" value="MCPsignal"/>
    <property type="match status" value="1"/>
</dbReference>
<dbReference type="GO" id="GO:0016020">
    <property type="term" value="C:membrane"/>
    <property type="evidence" value="ECO:0007669"/>
    <property type="project" value="InterPro"/>
</dbReference>
<keyword evidence="3" id="KW-1133">Transmembrane helix</keyword>
<dbReference type="SUPFAM" id="SSF58104">
    <property type="entry name" value="Methyl-accepting chemotaxis protein (MCP) signaling domain"/>
    <property type="match status" value="1"/>
</dbReference>
<dbReference type="PANTHER" id="PTHR32089">
    <property type="entry name" value="METHYL-ACCEPTING CHEMOTAXIS PROTEIN MCPB"/>
    <property type="match status" value="1"/>
</dbReference>
<feature type="domain" description="Methyl-accepting transducer" evidence="4">
    <location>
        <begin position="426"/>
        <end position="662"/>
    </location>
</feature>
<comment type="caution">
    <text evidence="5">The sequence shown here is derived from an EMBL/GenBank/DDBJ whole genome shotgun (WGS) entry which is preliminary data.</text>
</comment>
<keyword evidence="1 2" id="KW-0807">Transducer</keyword>
<proteinExistence type="predicted"/>
<accession>A0A3N1XUW9</accession>
<protein>
    <submittedName>
        <fullName evidence="5">Methyl-accepting chemotaxis protein</fullName>
    </submittedName>
</protein>
<feature type="transmembrane region" description="Helical" evidence="3">
    <location>
        <begin position="43"/>
        <end position="68"/>
    </location>
</feature>
<evidence type="ECO:0000256" key="3">
    <source>
        <dbReference type="SAM" id="Phobius"/>
    </source>
</evidence>
<dbReference type="PROSITE" id="PS50111">
    <property type="entry name" value="CHEMOTAXIS_TRANSDUC_2"/>
    <property type="match status" value="1"/>
</dbReference>
<dbReference type="GO" id="GO:0007165">
    <property type="term" value="P:signal transduction"/>
    <property type="evidence" value="ECO:0007669"/>
    <property type="project" value="UniProtKB-KW"/>
</dbReference>
<sequence length="713" mass="79057">MRNVMKLTKKSTTAKMLNFSRIIKGKEIQKKEKKLKIKFIPQLSIKFQLIIGFFVPILFLIIVGTVSYSRASVGMIKNYESSTQSAMGMAVESLDQGIKPIISNTLMLAQDKNLVSYAMGAYENDITAKTKISDSISNNILVMQTADSFINNIHIIPQDTGWIISTATLSTSKMKSFATQLKDAEPDMFNDASIYWGGTHILIDEKLGLNGEEYGMYCSNRLGNSEKSGVIVVDINKEAITDLMKQLNFGDGSIVSFVASNGREIGLNNDVKISELPFFQKLNYEGSKPISTYVDYNGKSYFFIACRSEVTGGILTVMVPKDVITYEADEIKNITLIMIALSCIIAFLIGTIIIMNITRNIQMSVNRLNEVARGNLSITKDKIRRNEFGKVQVAITETIQNTRKLIEMVMQSMSKVSASTEEVGELTSELNNMTDTVSASIEGINENISQEADEVNGCHNQMEELSHKIKIVDENTSEVVNYIQYTKDVIADGIHAMDMMTEQSKATYQVTREVKDNVNMLGTKLESIVQFVDDITNIASQTNLLSLNASIEAARAGQSGKGFSVVAEEIRKLSEDSAKTAIDIGNLVKEVKSYTGTTVNTVQYAEDIVNKQEAVVKNTADIFMKISEYVEQFVSNMEEVAGSIDDINGERKNVLDSIKNIHLLSEKSVETTGMVKNSLANQAECTQSLNIITEELRIQMKELEQAIALFKLN</sequence>
<dbReference type="Gene3D" id="1.10.287.950">
    <property type="entry name" value="Methyl-accepting chemotaxis protein"/>
    <property type="match status" value="1"/>
</dbReference>
<dbReference type="SMART" id="SM00283">
    <property type="entry name" value="MA"/>
    <property type="match status" value="1"/>
</dbReference>
<dbReference type="InterPro" id="IPR004089">
    <property type="entry name" value="MCPsignal_dom"/>
</dbReference>
<gene>
    <name evidence="5" type="ORF">EDD66_10270</name>
</gene>
<name>A0A3N1XUW9_9FIRM</name>
<feature type="transmembrane region" description="Helical" evidence="3">
    <location>
        <begin position="334"/>
        <end position="357"/>
    </location>
</feature>
<evidence type="ECO:0000313" key="5">
    <source>
        <dbReference type="EMBL" id="ROR30419.1"/>
    </source>
</evidence>
<organism evidence="5 6">
    <name type="scientific">Mobilisporobacter senegalensis</name>
    <dbReference type="NCBI Taxonomy" id="1329262"/>
    <lineage>
        <taxon>Bacteria</taxon>
        <taxon>Bacillati</taxon>
        <taxon>Bacillota</taxon>
        <taxon>Clostridia</taxon>
        <taxon>Lachnospirales</taxon>
        <taxon>Lachnospiraceae</taxon>
        <taxon>Mobilisporobacter</taxon>
    </lineage>
</organism>
<evidence type="ECO:0000313" key="6">
    <source>
        <dbReference type="Proteomes" id="UP000273083"/>
    </source>
</evidence>
<dbReference type="PANTHER" id="PTHR32089:SF112">
    <property type="entry name" value="LYSOZYME-LIKE PROTEIN-RELATED"/>
    <property type="match status" value="1"/>
</dbReference>
<keyword evidence="3" id="KW-0812">Transmembrane</keyword>
<dbReference type="EMBL" id="RJVG01000002">
    <property type="protein sequence ID" value="ROR30419.1"/>
    <property type="molecule type" value="Genomic_DNA"/>
</dbReference>